<dbReference type="Proteomes" id="UP000435112">
    <property type="component" value="Unassembled WGS sequence"/>
</dbReference>
<protein>
    <submittedName>
        <fullName evidence="2">Uncharacterized protein</fullName>
    </submittedName>
</protein>
<sequence length="72" mass="7987">MNVLHTNAVKTKFDKRCAASAHSGPPTPKIIALVFQSLILLALPQCFATTTTPWDNKDCCQIRLYLSQQLIT</sequence>
<accession>A0A6A3HKH8</accession>
<evidence type="ECO:0000313" key="5">
    <source>
        <dbReference type="Proteomes" id="UP000435112"/>
    </source>
</evidence>
<gene>
    <name evidence="3" type="ORF">PR001_g27616</name>
    <name evidence="2" type="ORF">PR002_g27596</name>
</gene>
<evidence type="ECO:0000313" key="4">
    <source>
        <dbReference type="Proteomes" id="UP000429607"/>
    </source>
</evidence>
<proteinExistence type="predicted"/>
<dbReference type="EMBL" id="QXFV01004543">
    <property type="protein sequence ID" value="KAE8969042.1"/>
    <property type="molecule type" value="Genomic_DNA"/>
</dbReference>
<organism evidence="2 5">
    <name type="scientific">Phytophthora rubi</name>
    <dbReference type="NCBI Taxonomy" id="129364"/>
    <lineage>
        <taxon>Eukaryota</taxon>
        <taxon>Sar</taxon>
        <taxon>Stramenopiles</taxon>
        <taxon>Oomycota</taxon>
        <taxon>Peronosporomycetes</taxon>
        <taxon>Peronosporales</taxon>
        <taxon>Peronosporaceae</taxon>
        <taxon>Phytophthora</taxon>
    </lineage>
</organism>
<keyword evidence="1" id="KW-0732">Signal</keyword>
<dbReference type="EMBL" id="QXFU01004414">
    <property type="protein sequence ID" value="KAE8968903.1"/>
    <property type="molecule type" value="Genomic_DNA"/>
</dbReference>
<feature type="chain" id="PRO_5033873178" evidence="1">
    <location>
        <begin position="49"/>
        <end position="72"/>
    </location>
</feature>
<evidence type="ECO:0000313" key="2">
    <source>
        <dbReference type="EMBL" id="KAE8968903.1"/>
    </source>
</evidence>
<evidence type="ECO:0000313" key="3">
    <source>
        <dbReference type="EMBL" id="KAE8969042.1"/>
    </source>
</evidence>
<feature type="signal peptide" evidence="1">
    <location>
        <begin position="1"/>
        <end position="48"/>
    </location>
</feature>
<reference evidence="4 5" key="1">
    <citation type="submission" date="2018-09" db="EMBL/GenBank/DDBJ databases">
        <title>Genomic investigation of the strawberry pathogen Phytophthora fragariae indicates pathogenicity is determined by transcriptional variation in three key races.</title>
        <authorList>
            <person name="Adams T.M."/>
            <person name="Armitage A.D."/>
            <person name="Sobczyk M.K."/>
            <person name="Bates H.J."/>
            <person name="Dunwell J.M."/>
            <person name="Nellist C.F."/>
            <person name="Harrison R.J."/>
        </authorList>
    </citation>
    <scope>NUCLEOTIDE SEQUENCE [LARGE SCALE GENOMIC DNA]</scope>
    <source>
        <strain evidence="3 4">SCRP249</strain>
        <strain evidence="2 5">SCRP324</strain>
    </source>
</reference>
<dbReference type="Proteomes" id="UP000429607">
    <property type="component" value="Unassembled WGS sequence"/>
</dbReference>
<dbReference type="AlphaFoldDB" id="A0A6A3HKH8"/>
<comment type="caution">
    <text evidence="2">The sequence shown here is derived from an EMBL/GenBank/DDBJ whole genome shotgun (WGS) entry which is preliminary data.</text>
</comment>
<name>A0A6A3HKH8_9STRA</name>
<evidence type="ECO:0000256" key="1">
    <source>
        <dbReference type="SAM" id="SignalP"/>
    </source>
</evidence>